<dbReference type="PANTHER" id="PTHR30055:SF238">
    <property type="entry name" value="MYCOFACTOCIN BIOSYNTHESIS TRANSCRIPTIONAL REGULATOR MFTR-RELATED"/>
    <property type="match status" value="1"/>
</dbReference>
<dbReference type="KEGG" id="apre:CNX65_18540"/>
<dbReference type="InterPro" id="IPR009057">
    <property type="entry name" value="Homeodomain-like_sf"/>
</dbReference>
<organism evidence="6 7">
    <name type="scientific">Actinosynnema pretiosum</name>
    <dbReference type="NCBI Taxonomy" id="42197"/>
    <lineage>
        <taxon>Bacteria</taxon>
        <taxon>Bacillati</taxon>
        <taxon>Actinomycetota</taxon>
        <taxon>Actinomycetes</taxon>
        <taxon>Pseudonocardiales</taxon>
        <taxon>Pseudonocardiaceae</taxon>
        <taxon>Actinosynnema</taxon>
    </lineage>
</organism>
<dbReference type="PANTHER" id="PTHR30055">
    <property type="entry name" value="HTH-TYPE TRANSCRIPTIONAL REGULATOR RUTR"/>
    <property type="match status" value="1"/>
</dbReference>
<evidence type="ECO:0000256" key="1">
    <source>
        <dbReference type="ARBA" id="ARBA00023015"/>
    </source>
</evidence>
<dbReference type="GO" id="GO:0000976">
    <property type="term" value="F:transcription cis-regulatory region binding"/>
    <property type="evidence" value="ECO:0007669"/>
    <property type="project" value="TreeGrafter"/>
</dbReference>
<proteinExistence type="predicted"/>
<feature type="domain" description="HTH tetR-type" evidence="5">
    <location>
        <begin position="6"/>
        <end position="66"/>
    </location>
</feature>
<sequence>MPRWEHGSGDRLKRAAMELFEERGFEGASAVQIAERARVTTRTFFRYFPDKAEVLFADSDALHAALVKALRERADVTEPLRAVVQTLAEHDWESLGPRETQRKRDELITANPGLLERELGKERSLADALAEVLRLRGADPDTADLAAHVGAQLFRTAYRRWLRADDPADLAAFTGTALSRLAEIAR</sequence>
<keyword evidence="3" id="KW-0804">Transcription</keyword>
<keyword evidence="2 4" id="KW-0238">DNA-binding</keyword>
<keyword evidence="1" id="KW-0805">Transcription regulation</keyword>
<dbReference type="PROSITE" id="PS50977">
    <property type="entry name" value="HTH_TETR_2"/>
    <property type="match status" value="1"/>
</dbReference>
<dbReference type="InterPro" id="IPR050109">
    <property type="entry name" value="HTH-type_TetR-like_transc_reg"/>
</dbReference>
<dbReference type="InterPro" id="IPR041347">
    <property type="entry name" value="MftR_C"/>
</dbReference>
<dbReference type="InterPro" id="IPR023772">
    <property type="entry name" value="DNA-bd_HTH_TetR-type_CS"/>
</dbReference>
<evidence type="ECO:0000256" key="4">
    <source>
        <dbReference type="PROSITE-ProRule" id="PRU00335"/>
    </source>
</evidence>
<evidence type="ECO:0000256" key="2">
    <source>
        <dbReference type="ARBA" id="ARBA00023125"/>
    </source>
</evidence>
<evidence type="ECO:0000259" key="5">
    <source>
        <dbReference type="PROSITE" id="PS50977"/>
    </source>
</evidence>
<name>A0A290Z7S4_9PSEU</name>
<dbReference type="Pfam" id="PF00440">
    <property type="entry name" value="TetR_N"/>
    <property type="match status" value="1"/>
</dbReference>
<protein>
    <submittedName>
        <fullName evidence="6">TetR family transcriptional regulator</fullName>
    </submittedName>
</protein>
<feature type="DNA-binding region" description="H-T-H motif" evidence="4">
    <location>
        <begin position="29"/>
        <end position="48"/>
    </location>
</feature>
<dbReference type="Gene3D" id="1.10.357.10">
    <property type="entry name" value="Tetracycline Repressor, domain 2"/>
    <property type="match status" value="1"/>
</dbReference>
<accession>A0A290Z7S4</accession>
<dbReference type="SUPFAM" id="SSF46689">
    <property type="entry name" value="Homeodomain-like"/>
    <property type="match status" value="1"/>
</dbReference>
<keyword evidence="7" id="KW-1185">Reference proteome</keyword>
<evidence type="ECO:0000256" key="3">
    <source>
        <dbReference type="ARBA" id="ARBA00023163"/>
    </source>
</evidence>
<dbReference type="RefSeq" id="WP_096494753.1">
    <property type="nucleotide sequence ID" value="NZ_CP023445.1"/>
</dbReference>
<dbReference type="EMBL" id="CP023445">
    <property type="protein sequence ID" value="ATE55035.1"/>
    <property type="molecule type" value="Genomic_DNA"/>
</dbReference>
<reference evidence="6" key="1">
    <citation type="submission" date="2017-09" db="EMBL/GenBank/DDBJ databases">
        <title>Complete Genome Sequence of ansamitocin-producing Bacterium Actinosynnema pretiosum X47.</title>
        <authorList>
            <person name="Cao G."/>
            <person name="Zong G."/>
            <person name="Zhong C."/>
            <person name="Fu J."/>
        </authorList>
    </citation>
    <scope>NUCLEOTIDE SEQUENCE [LARGE SCALE GENOMIC DNA]</scope>
    <source>
        <strain evidence="6">X47</strain>
    </source>
</reference>
<dbReference type="Pfam" id="PF17754">
    <property type="entry name" value="TetR_C_14"/>
    <property type="match status" value="1"/>
</dbReference>
<dbReference type="InterPro" id="IPR001647">
    <property type="entry name" value="HTH_TetR"/>
</dbReference>
<dbReference type="PROSITE" id="PS01081">
    <property type="entry name" value="HTH_TETR_1"/>
    <property type="match status" value="1"/>
</dbReference>
<dbReference type="AlphaFoldDB" id="A0A290Z7S4"/>
<dbReference type="PRINTS" id="PR00455">
    <property type="entry name" value="HTHTETR"/>
</dbReference>
<evidence type="ECO:0000313" key="7">
    <source>
        <dbReference type="Proteomes" id="UP000218505"/>
    </source>
</evidence>
<gene>
    <name evidence="6" type="ORF">CNX65_18540</name>
</gene>
<dbReference type="Proteomes" id="UP000218505">
    <property type="component" value="Chromosome"/>
</dbReference>
<evidence type="ECO:0000313" key="6">
    <source>
        <dbReference type="EMBL" id="ATE55035.1"/>
    </source>
</evidence>
<dbReference type="GO" id="GO:0003700">
    <property type="term" value="F:DNA-binding transcription factor activity"/>
    <property type="evidence" value="ECO:0007669"/>
    <property type="project" value="TreeGrafter"/>
</dbReference>